<keyword evidence="4 11" id="KW-1003">Cell membrane</keyword>
<dbReference type="HAMAP" id="MF_01145">
    <property type="entry name" value="Foldase_PrsA"/>
    <property type="match status" value="1"/>
</dbReference>
<dbReference type="EMBL" id="CP027768">
    <property type="protein sequence ID" value="AYW49430.1"/>
    <property type="molecule type" value="Genomic_DNA"/>
</dbReference>
<dbReference type="RefSeq" id="WP_094244036.1">
    <property type="nucleotide sequence ID" value="NZ_BLRM01000022.1"/>
</dbReference>
<evidence type="ECO:0000313" key="14">
    <source>
        <dbReference type="EMBL" id="AYW49430.1"/>
    </source>
</evidence>
<dbReference type="Pfam" id="PF00639">
    <property type="entry name" value="Rotamase"/>
    <property type="match status" value="1"/>
</dbReference>
<feature type="region of interest" description="Disordered" evidence="12">
    <location>
        <begin position="179"/>
        <end position="219"/>
    </location>
</feature>
<dbReference type="PROSITE" id="PS50198">
    <property type="entry name" value="PPIC_PPIASE_2"/>
    <property type="match status" value="1"/>
</dbReference>
<evidence type="ECO:0000313" key="15">
    <source>
        <dbReference type="Proteomes" id="UP000280475"/>
    </source>
</evidence>
<evidence type="ECO:0000256" key="1">
    <source>
        <dbReference type="ARBA" id="ARBA00000971"/>
    </source>
</evidence>
<accession>A0A3G5FGF5</accession>
<dbReference type="InterPro" id="IPR027304">
    <property type="entry name" value="Trigger_fact/SurA_dom_sf"/>
</dbReference>
<proteinExistence type="inferred from homology"/>
<organism evidence="14 15">
    <name type="scientific">Tetragenococcus halophilus</name>
    <name type="common">Pediococcus halophilus</name>
    <dbReference type="NCBI Taxonomy" id="51669"/>
    <lineage>
        <taxon>Bacteria</taxon>
        <taxon>Bacillati</taxon>
        <taxon>Bacillota</taxon>
        <taxon>Bacilli</taxon>
        <taxon>Lactobacillales</taxon>
        <taxon>Enterococcaceae</taxon>
        <taxon>Tetragenococcus</taxon>
    </lineage>
</organism>
<keyword evidence="8 11" id="KW-0564">Palmitate</keyword>
<evidence type="ECO:0000256" key="9">
    <source>
        <dbReference type="ARBA" id="ARBA00023235"/>
    </source>
</evidence>
<gene>
    <name evidence="11" type="primary">prsA</name>
    <name evidence="14" type="ORF">C7H83_02475</name>
</gene>
<dbReference type="PROSITE" id="PS51257">
    <property type="entry name" value="PROKAR_LIPOPROTEIN"/>
    <property type="match status" value="1"/>
</dbReference>
<protein>
    <recommendedName>
        <fullName evidence="11">Foldase protein PrsA</fullName>
        <ecNumber evidence="11">5.2.1.8</ecNumber>
    </recommendedName>
</protein>
<dbReference type="Proteomes" id="UP000280475">
    <property type="component" value="Chromosome"/>
</dbReference>
<dbReference type="GO" id="GO:0006457">
    <property type="term" value="P:protein folding"/>
    <property type="evidence" value="ECO:0007669"/>
    <property type="project" value="UniProtKB-UniRule"/>
</dbReference>
<dbReference type="GO" id="GO:0005886">
    <property type="term" value="C:plasma membrane"/>
    <property type="evidence" value="ECO:0007669"/>
    <property type="project" value="UniProtKB-SubCell"/>
</dbReference>
<evidence type="ECO:0000256" key="8">
    <source>
        <dbReference type="ARBA" id="ARBA00023139"/>
    </source>
</evidence>
<dbReference type="InterPro" id="IPR050245">
    <property type="entry name" value="PrsA_foldase"/>
</dbReference>
<evidence type="ECO:0000256" key="13">
    <source>
        <dbReference type="SAM" id="SignalP"/>
    </source>
</evidence>
<dbReference type="Gene3D" id="3.10.50.40">
    <property type="match status" value="1"/>
</dbReference>
<dbReference type="InterPro" id="IPR023059">
    <property type="entry name" value="Foldase_PrsA"/>
</dbReference>
<feature type="chain" id="PRO_5043310360" description="Foldase protein PrsA" evidence="13">
    <location>
        <begin position="21"/>
        <end position="331"/>
    </location>
</feature>
<dbReference type="AlphaFoldDB" id="A0A3G5FGF5"/>
<comment type="catalytic activity">
    <reaction evidence="1 11">
        <text>[protein]-peptidylproline (omega=180) = [protein]-peptidylproline (omega=0)</text>
        <dbReference type="Rhea" id="RHEA:16237"/>
        <dbReference type="Rhea" id="RHEA-COMP:10747"/>
        <dbReference type="Rhea" id="RHEA-COMP:10748"/>
        <dbReference type="ChEBI" id="CHEBI:83833"/>
        <dbReference type="ChEBI" id="CHEBI:83834"/>
        <dbReference type="EC" id="5.2.1.8"/>
    </reaction>
</comment>
<evidence type="ECO:0000256" key="4">
    <source>
        <dbReference type="ARBA" id="ARBA00022475"/>
    </source>
</evidence>
<keyword evidence="10 11" id="KW-0449">Lipoprotein</keyword>
<keyword evidence="9 11" id="KW-0413">Isomerase</keyword>
<evidence type="ECO:0000256" key="3">
    <source>
        <dbReference type="ARBA" id="ARBA00006071"/>
    </source>
</evidence>
<feature type="compositionally biased region" description="Acidic residues" evidence="12">
    <location>
        <begin position="315"/>
        <end position="331"/>
    </location>
</feature>
<name>A0A3G5FGF5_TETHA</name>
<feature type="signal peptide" evidence="13">
    <location>
        <begin position="1"/>
        <end position="20"/>
    </location>
</feature>
<comment type="function">
    <text evidence="11">Plays a major role in protein secretion by helping the post-translocational extracellular folding of several secreted proteins.</text>
</comment>
<evidence type="ECO:0000256" key="5">
    <source>
        <dbReference type="ARBA" id="ARBA00022729"/>
    </source>
</evidence>
<dbReference type="PANTHER" id="PTHR47245">
    <property type="entry name" value="PEPTIDYLPROLYL ISOMERASE"/>
    <property type="match status" value="1"/>
</dbReference>
<comment type="similarity">
    <text evidence="3 11">Belongs to the PrsA family.</text>
</comment>
<dbReference type="PANTHER" id="PTHR47245:SF1">
    <property type="entry name" value="FOLDASE PROTEIN PRSA"/>
    <property type="match status" value="1"/>
</dbReference>
<dbReference type="InterPro" id="IPR000297">
    <property type="entry name" value="PPIase_PpiC"/>
</dbReference>
<dbReference type="SUPFAM" id="SSF54534">
    <property type="entry name" value="FKBP-like"/>
    <property type="match status" value="1"/>
</dbReference>
<keyword evidence="5 11" id="KW-0732">Signal</keyword>
<dbReference type="GO" id="GO:0003755">
    <property type="term" value="F:peptidyl-prolyl cis-trans isomerase activity"/>
    <property type="evidence" value="ECO:0007669"/>
    <property type="project" value="UniProtKB-UniRule"/>
</dbReference>
<feature type="region of interest" description="Disordered" evidence="12">
    <location>
        <begin position="296"/>
        <end position="331"/>
    </location>
</feature>
<evidence type="ECO:0000256" key="12">
    <source>
        <dbReference type="SAM" id="MobiDB-lite"/>
    </source>
</evidence>
<dbReference type="EC" id="5.2.1.8" evidence="11"/>
<dbReference type="InterPro" id="IPR046357">
    <property type="entry name" value="PPIase_dom_sf"/>
</dbReference>
<evidence type="ECO:0000256" key="10">
    <source>
        <dbReference type="ARBA" id="ARBA00023288"/>
    </source>
</evidence>
<comment type="subcellular location">
    <subcellularLocation>
        <location evidence="2 11">Cell membrane</location>
        <topology evidence="2 11">Lipid-anchor</topology>
    </subcellularLocation>
</comment>
<reference evidence="14 15" key="1">
    <citation type="journal article" date="2012" name="Int. J. Syst. Evol. Microbiol.">
        <title>Characterization of Tetragenococcus strains from sugar thick juice reveals a novel species, Tetragenococcus osmophilus sp. nov., and divides Tetragenococcus halophilus into two subspecies, T. halophilus subsp. halophilus subsp. nov. and T. halophilus subsp. flandriensis subsp. nov.</title>
        <authorList>
            <person name="Juste A."/>
            <person name="Van Trappen S."/>
            <person name="Verreth C."/>
            <person name="Cleenwerck I."/>
            <person name="De Vos P."/>
            <person name="Lievens B."/>
            <person name="Willems K.A."/>
        </authorList>
    </citation>
    <scope>NUCLEOTIDE SEQUENCE [LARGE SCALE GENOMIC DNA]</scope>
    <source>
        <strain evidence="14 15">LMG 26042</strain>
    </source>
</reference>
<keyword evidence="7 11" id="KW-0472">Membrane</keyword>
<evidence type="ECO:0000256" key="7">
    <source>
        <dbReference type="ARBA" id="ARBA00023136"/>
    </source>
</evidence>
<keyword evidence="6 11" id="KW-0697">Rotamase</keyword>
<evidence type="ECO:0000256" key="6">
    <source>
        <dbReference type="ARBA" id="ARBA00023110"/>
    </source>
</evidence>
<sequence length="331" mass="36635">MKKKKMILSLACLLGVFGLAACSGGDSDTDDEIATMKGDKITVGDFYDKAKTDQNNQQIVLDMIISQVFMEKYGDEVSDDEVDQQIKDTFGDEDTLEQQLEASQMSRGELEETYKQSLALQEGLKDHVDLTDEDLKEAWDSYHPQVEAQLIAVNSEDDANDVKEQVDEDDADFGEIAQENSIAPSKDDDGKVNFDSTTPAEEVPDEVKEEAWGMDDGEITDPIAVESEYGSGYYILKMNKNQDKGDDMDEYKDEIQDVATDNKINDQEFTTKVIGEELQDANVKVKDEAFSDILTQFTDAAEGNQEGSNSTADSATEESTEATEAEDSSNE</sequence>
<dbReference type="SUPFAM" id="SSF109998">
    <property type="entry name" value="Triger factor/SurA peptide-binding domain-like"/>
    <property type="match status" value="1"/>
</dbReference>
<evidence type="ECO:0000256" key="2">
    <source>
        <dbReference type="ARBA" id="ARBA00004193"/>
    </source>
</evidence>
<evidence type="ECO:0000256" key="11">
    <source>
        <dbReference type="HAMAP-Rule" id="MF_01145"/>
    </source>
</evidence>